<protein>
    <recommendedName>
        <fullName evidence="1">GP-PDE domain-containing protein</fullName>
    </recommendedName>
</protein>
<dbReference type="Gene3D" id="3.20.20.190">
    <property type="entry name" value="Phosphatidylinositol (PI) phosphodiesterase"/>
    <property type="match status" value="1"/>
</dbReference>
<evidence type="ECO:0000313" key="2">
    <source>
        <dbReference type="EMBL" id="PTI29692.1"/>
    </source>
</evidence>
<dbReference type="EMBL" id="PZFK01000011">
    <property type="protein sequence ID" value="PTI29692.1"/>
    <property type="molecule type" value="Genomic_DNA"/>
</dbReference>
<name>A0A2T4PTG4_9STAP</name>
<dbReference type="SUPFAM" id="SSF51695">
    <property type="entry name" value="PLC-like phosphodiesterases"/>
    <property type="match status" value="1"/>
</dbReference>
<dbReference type="Pfam" id="PF03009">
    <property type="entry name" value="GDPD"/>
    <property type="match status" value="1"/>
</dbReference>
<gene>
    <name evidence="2" type="ORF">BU072_06620</name>
</gene>
<dbReference type="PANTHER" id="PTHR46211:SF1">
    <property type="entry name" value="GLYCEROPHOSPHODIESTER PHOSPHODIESTERASE, CYTOPLASMIC"/>
    <property type="match status" value="1"/>
</dbReference>
<dbReference type="AlphaFoldDB" id="A0A2T4PTG4"/>
<dbReference type="PROSITE" id="PS51704">
    <property type="entry name" value="GP_PDE"/>
    <property type="match status" value="1"/>
</dbReference>
<organism evidence="2 3">
    <name type="scientific">Mammaliicoccus vitulinus</name>
    <dbReference type="NCBI Taxonomy" id="71237"/>
    <lineage>
        <taxon>Bacteria</taxon>
        <taxon>Bacillati</taxon>
        <taxon>Bacillota</taxon>
        <taxon>Bacilli</taxon>
        <taxon>Bacillales</taxon>
        <taxon>Staphylococcaceae</taxon>
        <taxon>Mammaliicoccus</taxon>
    </lineage>
</organism>
<feature type="domain" description="GP-PDE" evidence="1">
    <location>
        <begin position="9"/>
        <end position="248"/>
    </location>
</feature>
<comment type="caution">
    <text evidence="2">The sequence shown here is derived from an EMBL/GenBank/DDBJ whole genome shotgun (WGS) entry which is preliminary data.</text>
</comment>
<dbReference type="GO" id="GO:0008081">
    <property type="term" value="F:phosphoric diester hydrolase activity"/>
    <property type="evidence" value="ECO:0007669"/>
    <property type="project" value="InterPro"/>
</dbReference>
<proteinExistence type="predicted"/>
<dbReference type="GeneID" id="64116684"/>
<evidence type="ECO:0000259" key="1">
    <source>
        <dbReference type="PROSITE" id="PS51704"/>
    </source>
</evidence>
<dbReference type="RefSeq" id="WP_107556982.1">
    <property type="nucleotide sequence ID" value="NZ_BMDF01000001.1"/>
</dbReference>
<reference evidence="2 3" key="1">
    <citation type="journal article" date="2016" name="Front. Microbiol.">
        <title>Comprehensive Phylogenetic Analysis of Bovine Non-aureus Staphylococci Species Based on Whole-Genome Sequencing.</title>
        <authorList>
            <person name="Naushad S."/>
            <person name="Barkema H.W."/>
            <person name="Luby C."/>
            <person name="Condas L.A."/>
            <person name="Nobrega D.B."/>
            <person name="Carson D.A."/>
            <person name="De Buck J."/>
        </authorList>
    </citation>
    <scope>NUCLEOTIDE SEQUENCE [LARGE SCALE GENOMIC DNA]</scope>
    <source>
        <strain evidence="2 3">SNUC 2204</strain>
    </source>
</reference>
<dbReference type="Proteomes" id="UP000241209">
    <property type="component" value="Unassembled WGS sequence"/>
</dbReference>
<dbReference type="GO" id="GO:0006629">
    <property type="term" value="P:lipid metabolic process"/>
    <property type="evidence" value="ECO:0007669"/>
    <property type="project" value="InterPro"/>
</dbReference>
<dbReference type="InterPro" id="IPR030395">
    <property type="entry name" value="GP_PDE_dom"/>
</dbReference>
<dbReference type="InterPro" id="IPR017946">
    <property type="entry name" value="PLC-like_Pdiesterase_TIM-brl"/>
</dbReference>
<dbReference type="PANTHER" id="PTHR46211">
    <property type="entry name" value="GLYCEROPHOSPHORYL DIESTER PHOSPHODIESTERASE"/>
    <property type="match status" value="1"/>
</dbReference>
<dbReference type="STRING" id="1167632.GCA_000286335_01525"/>
<accession>A0A2T4PTG4</accession>
<sequence length="250" mass="28773">MNLYNPHSIIKVAHRGVPSLVPENTIASYKHALTLNIDMLEIDIHRTRDNKLVIIHDPTTDRTSLEKGIIKNLTYKELEKYDVGKWKGESFVGERIPLFEDVLQLIENVDIKLLIEVKQPEKYPGIEEQILKSIDENGINEEQIIIQSFNKKSIQKFQALRPGIKLGVLIKKKDKFISKSTIRKIGAYANYINPNYKIVTKRFVEAAHQSNMKVLPYTINDKQAAHDMLAIHVDGIITDYAQSLEEWLEE</sequence>
<evidence type="ECO:0000313" key="3">
    <source>
        <dbReference type="Proteomes" id="UP000241209"/>
    </source>
</evidence>